<feature type="domain" description="U-box" evidence="8">
    <location>
        <begin position="261"/>
        <end position="336"/>
    </location>
</feature>
<evidence type="ECO:0000256" key="2">
    <source>
        <dbReference type="ARBA" id="ARBA00004906"/>
    </source>
</evidence>
<dbReference type="Pfam" id="PF04564">
    <property type="entry name" value="U-box"/>
    <property type="match status" value="1"/>
</dbReference>
<dbReference type="Gene3D" id="3.30.40.10">
    <property type="entry name" value="Zinc/RING finger domain, C3HC4 (zinc finger)"/>
    <property type="match status" value="1"/>
</dbReference>
<dbReference type="CDD" id="cd16664">
    <property type="entry name" value="RING-Ubox_PUB"/>
    <property type="match status" value="1"/>
</dbReference>
<evidence type="ECO:0000256" key="4">
    <source>
        <dbReference type="ARBA" id="ARBA00022679"/>
    </source>
</evidence>
<dbReference type="InterPro" id="IPR003613">
    <property type="entry name" value="Ubox_domain"/>
</dbReference>
<dbReference type="PANTHER" id="PTHR45958">
    <property type="entry name" value="RING-TYPE E3 UBIQUITIN TRANSFERASE"/>
    <property type="match status" value="1"/>
</dbReference>
<dbReference type="EC" id="2.3.2.27" evidence="3"/>
<keyword evidence="7" id="KW-0175">Coiled coil</keyword>
<dbReference type="InterPro" id="IPR052608">
    <property type="entry name" value="U-box_domain_protein"/>
</dbReference>
<evidence type="ECO:0000256" key="3">
    <source>
        <dbReference type="ARBA" id="ARBA00012483"/>
    </source>
</evidence>
<dbReference type="InterPro" id="IPR011989">
    <property type="entry name" value="ARM-like"/>
</dbReference>
<dbReference type="CDD" id="cd21037">
    <property type="entry name" value="MLKL_NTD"/>
    <property type="match status" value="1"/>
</dbReference>
<comment type="caution">
    <text evidence="9">The sequence shown here is derived from an EMBL/GenBank/DDBJ whole genome shotgun (WGS) entry which is preliminary data.</text>
</comment>
<dbReference type="AlphaFoldDB" id="A0AAD4JKX7"/>
<dbReference type="InterPro" id="IPR008808">
    <property type="entry name" value="Powdery_mildew-R_dom"/>
</dbReference>
<dbReference type="SUPFAM" id="SSF57850">
    <property type="entry name" value="RING/U-box"/>
    <property type="match status" value="1"/>
</dbReference>
<evidence type="ECO:0000256" key="7">
    <source>
        <dbReference type="SAM" id="Coils"/>
    </source>
</evidence>
<comment type="catalytic activity">
    <reaction evidence="1">
        <text>S-ubiquitinyl-[E2 ubiquitin-conjugating enzyme]-L-cysteine + [acceptor protein]-L-lysine = [E2 ubiquitin-conjugating enzyme]-L-cysteine + N(6)-ubiquitinyl-[acceptor protein]-L-lysine.</text>
        <dbReference type="EC" id="2.3.2.27"/>
    </reaction>
</comment>
<dbReference type="InterPro" id="IPR016024">
    <property type="entry name" value="ARM-type_fold"/>
</dbReference>
<organism evidence="9 10">
    <name type="scientific">Perilla frutescens var. hirtella</name>
    <name type="common">Perilla citriodora</name>
    <name type="synonym">Perilla setoyensis</name>
    <dbReference type="NCBI Taxonomy" id="608512"/>
    <lineage>
        <taxon>Eukaryota</taxon>
        <taxon>Viridiplantae</taxon>
        <taxon>Streptophyta</taxon>
        <taxon>Embryophyta</taxon>
        <taxon>Tracheophyta</taxon>
        <taxon>Spermatophyta</taxon>
        <taxon>Magnoliopsida</taxon>
        <taxon>eudicotyledons</taxon>
        <taxon>Gunneridae</taxon>
        <taxon>Pentapetalae</taxon>
        <taxon>asterids</taxon>
        <taxon>lamiids</taxon>
        <taxon>Lamiales</taxon>
        <taxon>Lamiaceae</taxon>
        <taxon>Nepetoideae</taxon>
        <taxon>Elsholtzieae</taxon>
        <taxon>Perilla</taxon>
    </lineage>
</organism>
<accession>A0AAD4JKX7</accession>
<sequence>MVMDVVTNSSAGPLVEVATQIIEGIIEIVVSSQNVFVGKKSFVELSSYLERVVPLLKELKNMGSIAASEGINNFIEILNHQTKEAKKLIRDCSERNRFYLLVNSRSIAKHIEAITKEIIRAISCFPFCSLNVSVTIREDIDRLIKSMQNAEFRAAMAEEEILEKIESGIQERNVDRSYANDLLVSIAKVVGVSTDRLALKKEFDEFKSEIESLLSRKDKAEAIQMDQIIALLERADVASSLDDKEKKYLIKRNSLGVQPLEPLQSFYCPITREVMIDPVETPTGHTFERSAIEKWLTDADEPSCPISSKPLAISMLRPNKTLRQSIEEWRDRNNMITVATLKSRLSSENEEEVLRCLEQAKDLCEEREIHKEWLILENYIPTLVNLLGVKNREIRNQALIILCLLVKDNDDAKKKIVMVENSIEQIVQFLGRRIGERKTAVTILLELSKCESVRDSIGEVQGCILLLVTMLRSNTDPQAARDAKNVLDNLSYSDDNVILMAKSNYFTYLLQRLSSGSDQVKMTMAKTLGEMELADHKKADLVEMGVLDLLIVLVSHDDVEMKIVAVQALLNLSSLEKNGQEIIKKGAVRLLLDILYRQTSPRRLCELVAATIVHLAQSTIAKEGSDSVPVLMLESVEDIAELFSFSTLTVSTLQQDIFRAFHAMCLSPSAHTVKSKLIERSAVPALFRLCEVDDVILRGNAVKLLHCLIDDADEVTEHVTQTSIESLLKIIKTSKDEDEIASALGTIASLPESTQISEWLLESRNLHTIFGYLPDGRNNVHQKPQLVENAVGAICRLTIQTSLQLQKKVAEASVIPLLVRLLEGGTNLTTKQAAISLARLSQSSPMLTRQISRRQSLWCFSSLPEAACPVHSGLCTVESSFCLLEASAVEPLTRALRSQDTGVCEAALDALLTLMDNERLQNGCKVLDEANAMPAIIKLISSPSANLQEKVLNSLERIFRLIEYKQKYGTSAHMPLVDLTQRGNGSLRSLAARILAQLNVLHDQSSYF</sequence>
<evidence type="ECO:0000313" key="10">
    <source>
        <dbReference type="Proteomes" id="UP001190926"/>
    </source>
</evidence>
<proteinExistence type="predicted"/>
<dbReference type="EMBL" id="SDAM02000033">
    <property type="protein sequence ID" value="KAH6835682.1"/>
    <property type="molecule type" value="Genomic_DNA"/>
</dbReference>
<dbReference type="InterPro" id="IPR059179">
    <property type="entry name" value="MLKL-like_MCAfunc"/>
</dbReference>
<feature type="coiled-coil region" evidence="7">
    <location>
        <begin position="196"/>
        <end position="223"/>
    </location>
</feature>
<protein>
    <recommendedName>
        <fullName evidence="3">RING-type E3 ubiquitin transferase</fullName>
        <ecNumber evidence="3">2.3.2.27</ecNumber>
    </recommendedName>
</protein>
<dbReference type="SMART" id="SM00504">
    <property type="entry name" value="Ubox"/>
    <property type="match status" value="1"/>
</dbReference>
<dbReference type="PROSITE" id="PS51698">
    <property type="entry name" value="U_BOX"/>
    <property type="match status" value="1"/>
</dbReference>
<comment type="pathway">
    <text evidence="2">Protein modification; protein ubiquitination.</text>
</comment>
<dbReference type="PROSITE" id="PS50176">
    <property type="entry name" value="ARM_REPEAT"/>
    <property type="match status" value="1"/>
</dbReference>
<dbReference type="Gene3D" id="1.20.930.20">
    <property type="entry name" value="Adaptor protein Cbl, N-terminal domain"/>
    <property type="match status" value="1"/>
</dbReference>
<keyword evidence="5" id="KW-0677">Repeat</keyword>
<keyword evidence="4" id="KW-0808">Transferase</keyword>
<dbReference type="InterPro" id="IPR036537">
    <property type="entry name" value="Adaptor_Cbl_N_dom_sf"/>
</dbReference>
<evidence type="ECO:0000313" key="9">
    <source>
        <dbReference type="EMBL" id="KAH6835682.1"/>
    </source>
</evidence>
<dbReference type="SUPFAM" id="SSF48371">
    <property type="entry name" value="ARM repeat"/>
    <property type="match status" value="2"/>
</dbReference>
<dbReference type="GO" id="GO:0061630">
    <property type="term" value="F:ubiquitin protein ligase activity"/>
    <property type="evidence" value="ECO:0007669"/>
    <property type="project" value="UniProtKB-EC"/>
</dbReference>
<gene>
    <name evidence="9" type="ORF">C2S53_016961</name>
</gene>
<dbReference type="GO" id="GO:0007166">
    <property type="term" value="P:cell surface receptor signaling pathway"/>
    <property type="evidence" value="ECO:0007669"/>
    <property type="project" value="InterPro"/>
</dbReference>
<dbReference type="Proteomes" id="UP001190926">
    <property type="component" value="Unassembled WGS sequence"/>
</dbReference>
<evidence type="ECO:0000256" key="1">
    <source>
        <dbReference type="ARBA" id="ARBA00000900"/>
    </source>
</evidence>
<evidence type="ECO:0000256" key="6">
    <source>
        <dbReference type="PROSITE-ProRule" id="PRU00259"/>
    </source>
</evidence>
<dbReference type="InterPro" id="IPR000225">
    <property type="entry name" value="Armadillo"/>
</dbReference>
<dbReference type="Pfam" id="PF00514">
    <property type="entry name" value="Arm"/>
    <property type="match status" value="1"/>
</dbReference>
<feature type="repeat" description="ARM" evidence="6">
    <location>
        <begin position="545"/>
        <end position="587"/>
    </location>
</feature>
<evidence type="ECO:0000259" key="8">
    <source>
        <dbReference type="PROSITE" id="PS51698"/>
    </source>
</evidence>
<evidence type="ECO:0000256" key="5">
    <source>
        <dbReference type="ARBA" id="ARBA00022737"/>
    </source>
</evidence>
<dbReference type="PANTHER" id="PTHR45958:SF5">
    <property type="entry name" value="RING-TYPE E3 UBIQUITIN TRANSFERASE"/>
    <property type="match status" value="1"/>
</dbReference>
<reference evidence="9 10" key="1">
    <citation type="journal article" date="2021" name="Nat. Commun.">
        <title>Incipient diploidization of the medicinal plant Perilla within 10,000 years.</title>
        <authorList>
            <person name="Zhang Y."/>
            <person name="Shen Q."/>
            <person name="Leng L."/>
            <person name="Zhang D."/>
            <person name="Chen S."/>
            <person name="Shi Y."/>
            <person name="Ning Z."/>
            <person name="Chen S."/>
        </authorList>
    </citation>
    <scope>NUCLEOTIDE SEQUENCE [LARGE SCALE GENOMIC DNA]</scope>
    <source>
        <strain evidence="10">cv. PC099</strain>
    </source>
</reference>
<dbReference type="SMART" id="SM00185">
    <property type="entry name" value="ARM"/>
    <property type="match status" value="7"/>
</dbReference>
<dbReference type="InterPro" id="IPR045210">
    <property type="entry name" value="RING-Ubox_PUB"/>
</dbReference>
<dbReference type="GO" id="GO:0016567">
    <property type="term" value="P:protein ubiquitination"/>
    <property type="evidence" value="ECO:0007669"/>
    <property type="project" value="InterPro"/>
</dbReference>
<dbReference type="InterPro" id="IPR013083">
    <property type="entry name" value="Znf_RING/FYVE/PHD"/>
</dbReference>
<dbReference type="Gene3D" id="1.25.10.10">
    <property type="entry name" value="Leucine-rich Repeat Variant"/>
    <property type="match status" value="3"/>
</dbReference>
<keyword evidence="10" id="KW-1185">Reference proteome</keyword>
<name>A0AAD4JKX7_PERFH</name>
<dbReference type="Pfam" id="PF05659">
    <property type="entry name" value="RPW8"/>
    <property type="match status" value="1"/>
</dbReference>